<keyword evidence="4 7" id="KW-0472">Membrane</keyword>
<keyword evidence="2 7" id="KW-0812">Transmembrane</keyword>
<evidence type="ECO:0000256" key="7">
    <source>
        <dbReference type="SAM" id="Phobius"/>
    </source>
</evidence>
<evidence type="ECO:0000259" key="9">
    <source>
        <dbReference type="Pfam" id="PF01365"/>
    </source>
</evidence>
<dbReference type="Gene3D" id="1.10.287.70">
    <property type="match status" value="1"/>
</dbReference>
<name>E9H836_DAPPU</name>
<dbReference type="OrthoDB" id="76898at2759"/>
<dbReference type="InterPro" id="IPR000699">
    <property type="entry name" value="RIH_dom"/>
</dbReference>
<evidence type="ECO:0000313" key="11">
    <source>
        <dbReference type="Proteomes" id="UP000000305"/>
    </source>
</evidence>
<dbReference type="STRING" id="6669.E9H836"/>
<dbReference type="GO" id="GO:0016020">
    <property type="term" value="C:membrane"/>
    <property type="evidence" value="ECO:0007669"/>
    <property type="project" value="UniProtKB-SubCell"/>
</dbReference>
<evidence type="ECO:0000256" key="2">
    <source>
        <dbReference type="ARBA" id="ARBA00022692"/>
    </source>
</evidence>
<evidence type="ECO:0000259" key="8">
    <source>
        <dbReference type="Pfam" id="PF00520"/>
    </source>
</evidence>
<evidence type="ECO:0000256" key="1">
    <source>
        <dbReference type="ARBA" id="ARBA00004141"/>
    </source>
</evidence>
<sequence>MNRLCVQPVLSTTSSVGSGKGSGSGGSVSGSGGGSLGGGLRPRNHEQRLLRNMGVHTVVLDLLQIPYDRKEDVRMNELMRLAHEFLQNFCRGNQPNQALFHKHLELFLTPGLLEAQTVCAIFQDNAQLCSELSDKVVQHFVHCIETHGRHVEYLHFLQTIVKAEGQFIRKCQDMVMQELVNVGEDVLVFYNDKASFNAFVDMMRAERHRLDATDSSGALKYHIELVRLLALCTMGKNVYTEIKCHSLLTLDDIVAMVSHKDCIPEVKEVYINFLNHCYIDTEVEVKEIYTSSHMWSLFERSFLVDMARCASATHDRKHADTALEHYVTSSAVSVVTTFFRSPFSDQSTAVQTRQPVFVQLLQIAFRLSQCAWLSSSQRHSVESCIRTLSDMARSRSIAIPSDLDNQSAHLSRESSQLSVRFDRTIIEGLQDIVVLLEAQLHPLVQAESSVIVDVLYRPEYLFQPGTEARKKCDNGGFIRRLIKHTERLLEDKEEKLCIQVLNTLRQMMNFDVHNGEKGDALRKNLLVRYFAKSASHSSKKTELNGGSAISTAGIHSTLSGGTGGVGGGVGQSSSLTTHGPGGRLLSRGEMCLHEVQVYLDREGASDLVAELVMKSSLSPNVFMEAVQLGIALLEGGNPVIQRSLYTKLQSAETSAIFFKVFHDKVRESQAEIRSTMSVNTTEMASAGNNKLQDHSHEMKDHFPYDMKMKHQRMMSTRASNGNVTVGERMDPYSDSWNSSRLDDSTTTTLSSVNSTLEDLVRQQLQPKSETLLNVIRSVTRNGRSIVLTAVLALILVYMFSIIGYIFFKDDFLVEVDGNSVTGVVPGSCSSDDIRCSSGSTNSFMSQIEEAEGSGGGGGESRERACDSLIMCIVTTLNQGLRNGGGIGDILRAPSSREPMFGARVIYDMLFFFVVIIIVLNLIFGVIIDTFADLRSEKQQKEEILKNTCFTCGLDRSQFDNKAVSFEDHILHEHNMWHYLYFIVLVRVKDPTEFTGPESYVYAMVKDKNLEWFPRLRAISLAAEGEESEQNEIRSLQVQLETTQSLVSTLSRQLAELRDQMTEHRKQKQRMGLLNSAPAYFHHLSQ</sequence>
<dbReference type="HOGENOM" id="CLU_285489_0_0_1"/>
<dbReference type="Pfam" id="PF01365">
    <property type="entry name" value="RYDR_ITPR"/>
    <property type="match status" value="1"/>
</dbReference>
<dbReference type="PANTHER" id="PTHR45816">
    <property type="entry name" value="MIR DOMAIN-CONTAINING PROTEIN"/>
    <property type="match status" value="1"/>
</dbReference>
<comment type="subcellular location">
    <subcellularLocation>
        <location evidence="1">Membrane</location>
        <topology evidence="1">Multi-pass membrane protein</topology>
    </subcellularLocation>
</comment>
<dbReference type="eggNOG" id="KOG3533">
    <property type="taxonomic scope" value="Eukaryota"/>
</dbReference>
<feature type="transmembrane region" description="Helical" evidence="7">
    <location>
        <begin position="785"/>
        <end position="807"/>
    </location>
</feature>
<evidence type="ECO:0000256" key="3">
    <source>
        <dbReference type="ARBA" id="ARBA00022989"/>
    </source>
</evidence>
<evidence type="ECO:0000256" key="6">
    <source>
        <dbReference type="SAM" id="MobiDB-lite"/>
    </source>
</evidence>
<dbReference type="GO" id="GO:0005262">
    <property type="term" value="F:calcium channel activity"/>
    <property type="evidence" value="ECO:0007669"/>
    <property type="project" value="InterPro"/>
</dbReference>
<evidence type="ECO:0000313" key="10">
    <source>
        <dbReference type="EMBL" id="EFX72136.1"/>
    </source>
</evidence>
<dbReference type="PANTHER" id="PTHR45816:SF4">
    <property type="entry name" value="RYR_IP3R HOMOLOGY ASSOCIATED DOMAIN-CONTAINING PROTEIN"/>
    <property type="match status" value="1"/>
</dbReference>
<dbReference type="InterPro" id="IPR035910">
    <property type="entry name" value="RyR/IP3R_RIH_dom_sf"/>
</dbReference>
<feature type="transmembrane region" description="Helical" evidence="7">
    <location>
        <begin position="904"/>
        <end position="927"/>
    </location>
</feature>
<feature type="domain" description="RIH" evidence="9">
    <location>
        <begin position="42"/>
        <end position="187"/>
    </location>
</feature>
<reference evidence="10 11" key="1">
    <citation type="journal article" date="2011" name="Science">
        <title>The ecoresponsive genome of Daphnia pulex.</title>
        <authorList>
            <person name="Colbourne J.K."/>
            <person name="Pfrender M.E."/>
            <person name="Gilbert D."/>
            <person name="Thomas W.K."/>
            <person name="Tucker A."/>
            <person name="Oakley T.H."/>
            <person name="Tokishita S."/>
            <person name="Aerts A."/>
            <person name="Arnold G.J."/>
            <person name="Basu M.K."/>
            <person name="Bauer D.J."/>
            <person name="Caceres C.E."/>
            <person name="Carmel L."/>
            <person name="Casola C."/>
            <person name="Choi J.H."/>
            <person name="Detter J.C."/>
            <person name="Dong Q."/>
            <person name="Dusheyko S."/>
            <person name="Eads B.D."/>
            <person name="Frohlich T."/>
            <person name="Geiler-Samerotte K.A."/>
            <person name="Gerlach D."/>
            <person name="Hatcher P."/>
            <person name="Jogdeo S."/>
            <person name="Krijgsveld J."/>
            <person name="Kriventseva E.V."/>
            <person name="Kultz D."/>
            <person name="Laforsch C."/>
            <person name="Lindquist E."/>
            <person name="Lopez J."/>
            <person name="Manak J.R."/>
            <person name="Muller J."/>
            <person name="Pangilinan J."/>
            <person name="Patwardhan R.P."/>
            <person name="Pitluck S."/>
            <person name="Pritham E.J."/>
            <person name="Rechtsteiner A."/>
            <person name="Rho M."/>
            <person name="Rogozin I.B."/>
            <person name="Sakarya O."/>
            <person name="Salamov A."/>
            <person name="Schaack S."/>
            <person name="Shapiro H."/>
            <person name="Shiga Y."/>
            <person name="Skalitzky C."/>
            <person name="Smith Z."/>
            <person name="Souvorov A."/>
            <person name="Sung W."/>
            <person name="Tang Z."/>
            <person name="Tsuchiya D."/>
            <person name="Tu H."/>
            <person name="Vos H."/>
            <person name="Wang M."/>
            <person name="Wolf Y.I."/>
            <person name="Yamagata H."/>
            <person name="Yamada T."/>
            <person name="Ye Y."/>
            <person name="Shaw J.R."/>
            <person name="Andrews J."/>
            <person name="Crease T.J."/>
            <person name="Tang H."/>
            <person name="Lucas S.M."/>
            <person name="Robertson H.M."/>
            <person name="Bork P."/>
            <person name="Koonin E.V."/>
            <person name="Zdobnov E.M."/>
            <person name="Grigoriev I.V."/>
            <person name="Lynch M."/>
            <person name="Boore J.L."/>
        </authorList>
    </citation>
    <scope>NUCLEOTIDE SEQUENCE [LARGE SCALE GENOMIC DNA]</scope>
</reference>
<dbReference type="AlphaFoldDB" id="E9H836"/>
<dbReference type="InterPro" id="IPR005821">
    <property type="entry name" value="Ion_trans_dom"/>
</dbReference>
<dbReference type="PhylomeDB" id="E9H836"/>
<proteinExistence type="predicted"/>
<dbReference type="InParanoid" id="E9H836"/>
<feature type="compositionally biased region" description="Gly residues" evidence="6">
    <location>
        <begin position="18"/>
        <end position="40"/>
    </location>
</feature>
<accession>E9H836</accession>
<dbReference type="KEGG" id="dpx:DAPPUDRAFT_254866"/>
<evidence type="ECO:0000256" key="5">
    <source>
        <dbReference type="SAM" id="Coils"/>
    </source>
</evidence>
<keyword evidence="3 7" id="KW-1133">Transmembrane helix</keyword>
<feature type="coiled-coil region" evidence="5">
    <location>
        <begin position="1039"/>
        <end position="1066"/>
    </location>
</feature>
<feature type="domain" description="Ion transport" evidence="8">
    <location>
        <begin position="766"/>
        <end position="937"/>
    </location>
</feature>
<dbReference type="SUPFAM" id="SSF100909">
    <property type="entry name" value="IP3 receptor type 1 binding core, domain 2"/>
    <property type="match status" value="1"/>
</dbReference>
<dbReference type="EMBL" id="GL732602">
    <property type="protein sequence ID" value="EFX72136.1"/>
    <property type="molecule type" value="Genomic_DNA"/>
</dbReference>
<dbReference type="InterPro" id="IPR015925">
    <property type="entry name" value="Ryanodine_IP3_receptor"/>
</dbReference>
<dbReference type="Proteomes" id="UP000000305">
    <property type="component" value="Unassembled WGS sequence"/>
</dbReference>
<protein>
    <submittedName>
        <fullName evidence="10">Uncharacterized protein</fullName>
    </submittedName>
</protein>
<gene>
    <name evidence="10" type="ORF">DAPPUDRAFT_254866</name>
</gene>
<feature type="region of interest" description="Disordered" evidence="6">
    <location>
        <begin position="10"/>
        <end position="43"/>
    </location>
</feature>
<evidence type="ECO:0000256" key="4">
    <source>
        <dbReference type="ARBA" id="ARBA00023136"/>
    </source>
</evidence>
<dbReference type="Pfam" id="PF00520">
    <property type="entry name" value="Ion_trans"/>
    <property type="match status" value="1"/>
</dbReference>
<keyword evidence="11" id="KW-1185">Reference proteome</keyword>
<organism evidence="10 11">
    <name type="scientific">Daphnia pulex</name>
    <name type="common">Water flea</name>
    <dbReference type="NCBI Taxonomy" id="6669"/>
    <lineage>
        <taxon>Eukaryota</taxon>
        <taxon>Metazoa</taxon>
        <taxon>Ecdysozoa</taxon>
        <taxon>Arthropoda</taxon>
        <taxon>Crustacea</taxon>
        <taxon>Branchiopoda</taxon>
        <taxon>Diplostraca</taxon>
        <taxon>Cladocera</taxon>
        <taxon>Anomopoda</taxon>
        <taxon>Daphniidae</taxon>
        <taxon>Daphnia</taxon>
    </lineage>
</organism>
<keyword evidence="5" id="KW-0175">Coiled coil</keyword>